<comment type="caution">
    <text evidence="4">The sequence shown here is derived from an EMBL/GenBank/DDBJ whole genome shotgun (WGS) entry which is preliminary data.</text>
</comment>
<dbReference type="EMBL" id="JBIGIC010000013">
    <property type="protein sequence ID" value="MFG6489425.1"/>
    <property type="molecule type" value="Genomic_DNA"/>
</dbReference>
<dbReference type="Gene3D" id="3.30.70.1070">
    <property type="entry name" value="Sporulation related repeat"/>
    <property type="match status" value="1"/>
</dbReference>
<evidence type="ECO:0000259" key="3">
    <source>
        <dbReference type="PROSITE" id="PS51724"/>
    </source>
</evidence>
<keyword evidence="2" id="KW-0472">Membrane</keyword>
<dbReference type="PANTHER" id="PTHR38687:SF1">
    <property type="entry name" value="CELL DIVISION PROTEIN DEDD"/>
    <property type="match status" value="1"/>
</dbReference>
<accession>A0ABW7HHN1</accession>
<dbReference type="SUPFAM" id="SSF110997">
    <property type="entry name" value="Sporulation related repeat"/>
    <property type="match status" value="1"/>
</dbReference>
<dbReference type="RefSeq" id="WP_394415823.1">
    <property type="nucleotide sequence ID" value="NZ_JBIGIC010000013.1"/>
</dbReference>
<gene>
    <name evidence="4" type="ORF">ACG04R_22295</name>
</gene>
<dbReference type="InterPro" id="IPR036680">
    <property type="entry name" value="SPOR-like_sf"/>
</dbReference>
<keyword evidence="5" id="KW-1185">Reference proteome</keyword>
<feature type="compositionally biased region" description="Basic and acidic residues" evidence="1">
    <location>
        <begin position="119"/>
        <end position="178"/>
    </location>
</feature>
<organism evidence="4 5">
    <name type="scientific">Pelomonas candidula</name>
    <dbReference type="NCBI Taxonomy" id="3299025"/>
    <lineage>
        <taxon>Bacteria</taxon>
        <taxon>Pseudomonadati</taxon>
        <taxon>Pseudomonadota</taxon>
        <taxon>Betaproteobacteria</taxon>
        <taxon>Burkholderiales</taxon>
        <taxon>Sphaerotilaceae</taxon>
        <taxon>Roseateles</taxon>
    </lineage>
</organism>
<dbReference type="PANTHER" id="PTHR38687">
    <property type="entry name" value="CELL DIVISION PROTEIN DEDD-RELATED"/>
    <property type="match status" value="1"/>
</dbReference>
<proteinExistence type="predicted"/>
<reference evidence="4 5" key="1">
    <citation type="submission" date="2024-08" db="EMBL/GenBank/DDBJ databases">
        <authorList>
            <person name="Lu H."/>
        </authorList>
    </citation>
    <scope>NUCLEOTIDE SEQUENCE [LARGE SCALE GENOMIC DNA]</scope>
    <source>
        <strain evidence="4 5">BYS78W</strain>
    </source>
</reference>
<feature type="compositionally biased region" description="Low complexity" evidence="1">
    <location>
        <begin position="99"/>
        <end position="115"/>
    </location>
</feature>
<sequence length="274" mass="28818">MGLFSFLKRDDAATAAAPKKSAGKSGAKVSAADDVQVLRVRARRRLIGAAVLVAAGVVGFPLIFETQPRPIPVDLPIEIPRKETAPPLTVPTREPLSQAEPLPAPASTTPAAELPVDPKVAEKPTEKPVEQPAEKPVEKIAEKPVEKPVAKPAERPVEKPPVKLAEKPADKPVDKPKTAADGARAQALLDGKEPAPAAATRYIVQVGAYGENKAAQEVRGKVEKLGLKTYAQAVDTADGKRIRVRLGPFASRDEAERASAKLKGAGLPGAILTL</sequence>
<evidence type="ECO:0000313" key="4">
    <source>
        <dbReference type="EMBL" id="MFG6489425.1"/>
    </source>
</evidence>
<name>A0ABW7HHN1_9BURK</name>
<feature type="region of interest" description="Disordered" evidence="1">
    <location>
        <begin position="84"/>
        <end position="182"/>
    </location>
</feature>
<evidence type="ECO:0000256" key="1">
    <source>
        <dbReference type="SAM" id="MobiDB-lite"/>
    </source>
</evidence>
<feature type="domain" description="SPOR" evidence="3">
    <location>
        <begin position="196"/>
        <end position="274"/>
    </location>
</feature>
<dbReference type="PROSITE" id="PS51724">
    <property type="entry name" value="SPOR"/>
    <property type="match status" value="1"/>
</dbReference>
<dbReference type="InterPro" id="IPR052521">
    <property type="entry name" value="Cell_div_SPOR-domain"/>
</dbReference>
<dbReference type="Pfam" id="PF05036">
    <property type="entry name" value="SPOR"/>
    <property type="match status" value="1"/>
</dbReference>
<protein>
    <submittedName>
        <fullName evidence="4">SPOR domain-containing protein</fullName>
    </submittedName>
</protein>
<keyword evidence="2" id="KW-0812">Transmembrane</keyword>
<evidence type="ECO:0000313" key="5">
    <source>
        <dbReference type="Proteomes" id="UP001606134"/>
    </source>
</evidence>
<dbReference type="InterPro" id="IPR007730">
    <property type="entry name" value="SPOR-like_dom"/>
</dbReference>
<keyword evidence="2" id="KW-1133">Transmembrane helix</keyword>
<evidence type="ECO:0000256" key="2">
    <source>
        <dbReference type="SAM" id="Phobius"/>
    </source>
</evidence>
<feature type="transmembrane region" description="Helical" evidence="2">
    <location>
        <begin position="46"/>
        <end position="64"/>
    </location>
</feature>
<dbReference type="Proteomes" id="UP001606134">
    <property type="component" value="Unassembled WGS sequence"/>
</dbReference>